<feature type="domain" description="Cdc37 Hsp90 binding" evidence="8">
    <location>
        <begin position="185"/>
        <end position="361"/>
    </location>
</feature>
<dbReference type="SMART" id="SM01069">
    <property type="entry name" value="CDC37_C"/>
    <property type="match status" value="1"/>
</dbReference>
<evidence type="ECO:0000256" key="5">
    <source>
        <dbReference type="ARBA" id="ARBA00031396"/>
    </source>
</evidence>
<evidence type="ECO:0000256" key="1">
    <source>
        <dbReference type="ARBA" id="ARBA00004496"/>
    </source>
</evidence>
<sequence length="486" mass="54504">MPLNYSKWDNLELSDDSDIEGHPNVDKKSLIRLKQRTIHEQREARKHRIAQLKADIACNEVLEPRIKQITAAVEAQGPTYFSQLVDRYRNNPSPEAPPTNAPGQKTYDEMLLSLLLQVWDDAKKDGADKDDPRLREKLGKGLQRHVTMMAEHQARLKSDLAKEEAEQKKKITSEDMHDAWDSHYVPPKPAPPPVKGAHIEAPKKKVTEYEVINPKAVSAAPEPVASTSAAADLSEDEELPELTPTLEAFSKLPLKAYEKSWEFIKGHRDTVVPGASDALLVAAFKAQSDGKSNYAKQCVHQSLLLQYCEKLGKDGVSLFFRKMVTGDPRATSIFEKDVVDTYAHLIERVRISKSQEQVPVEQIQLVPENPEQKITFTVPDGPPPEHLQLEGPGFENITVEEVRKVLQMRWDVFQSFKPELQEALKTQDLDKVNKVLGGMKVEDAEEVVKLLDMAGILNFSGGIRDETGGDEEGEEEEEQEGGEARD</sequence>
<feature type="region of interest" description="Disordered" evidence="6">
    <location>
        <begin position="1"/>
        <end position="24"/>
    </location>
</feature>
<name>A0ABP1DY59_9APHY</name>
<dbReference type="InterPro" id="IPR013873">
    <property type="entry name" value="Cdc37_C"/>
</dbReference>
<evidence type="ECO:0000259" key="9">
    <source>
        <dbReference type="SMART" id="SM01071"/>
    </source>
</evidence>
<keyword evidence="4" id="KW-0143">Chaperone</keyword>
<evidence type="ECO:0000256" key="3">
    <source>
        <dbReference type="ARBA" id="ARBA00022490"/>
    </source>
</evidence>
<dbReference type="Gene3D" id="1.20.58.610">
    <property type="entry name" value="Cdc37, Hsp90 binding domain"/>
    <property type="match status" value="1"/>
</dbReference>
<feature type="region of interest" description="Disordered" evidence="6">
    <location>
        <begin position="460"/>
        <end position="486"/>
    </location>
</feature>
<dbReference type="SUPFAM" id="SSF101391">
    <property type="entry name" value="Hsp90 co-chaperone CDC37"/>
    <property type="match status" value="1"/>
</dbReference>
<dbReference type="Pfam" id="PF08564">
    <property type="entry name" value="CDC37_C"/>
    <property type="match status" value="1"/>
</dbReference>
<dbReference type="InterPro" id="IPR013874">
    <property type="entry name" value="Cdc37_Hsp90-bd"/>
</dbReference>
<evidence type="ECO:0000259" key="7">
    <source>
        <dbReference type="SMART" id="SM01069"/>
    </source>
</evidence>
<evidence type="ECO:0000256" key="4">
    <source>
        <dbReference type="ARBA" id="ARBA00023186"/>
    </source>
</evidence>
<feature type="domain" description="Cdc37 N-terminal" evidence="9">
    <location>
        <begin position="2"/>
        <end position="183"/>
    </location>
</feature>
<feature type="domain" description="Cdc37 C-terminal" evidence="7">
    <location>
        <begin position="376"/>
        <end position="485"/>
    </location>
</feature>
<evidence type="ECO:0000259" key="8">
    <source>
        <dbReference type="SMART" id="SM01070"/>
    </source>
</evidence>
<evidence type="ECO:0000256" key="6">
    <source>
        <dbReference type="SAM" id="MobiDB-lite"/>
    </source>
</evidence>
<organism evidence="10 11">
    <name type="scientific">Somion occarium</name>
    <dbReference type="NCBI Taxonomy" id="3059160"/>
    <lineage>
        <taxon>Eukaryota</taxon>
        <taxon>Fungi</taxon>
        <taxon>Dikarya</taxon>
        <taxon>Basidiomycota</taxon>
        <taxon>Agaricomycotina</taxon>
        <taxon>Agaricomycetes</taxon>
        <taxon>Polyporales</taxon>
        <taxon>Cerrenaceae</taxon>
        <taxon>Somion</taxon>
    </lineage>
</organism>
<dbReference type="SMART" id="SM01070">
    <property type="entry name" value="CDC37_M"/>
    <property type="match status" value="1"/>
</dbReference>
<comment type="subcellular location">
    <subcellularLocation>
        <location evidence="1">Cytoplasm</location>
    </subcellularLocation>
</comment>
<evidence type="ECO:0000313" key="10">
    <source>
        <dbReference type="EMBL" id="CAL1712726.1"/>
    </source>
</evidence>
<keyword evidence="3" id="KW-0963">Cytoplasm</keyword>
<keyword evidence="11" id="KW-1185">Reference proteome</keyword>
<dbReference type="InterPro" id="IPR013855">
    <property type="entry name" value="Cdc37_N_dom"/>
</dbReference>
<comment type="similarity">
    <text evidence="2">Belongs to the CDC37 family.</text>
</comment>
<protein>
    <recommendedName>
        <fullName evidence="5">Hsp90 chaperone protein kinase-targeting subunit</fullName>
    </recommendedName>
</protein>
<accession>A0ABP1DY59</accession>
<dbReference type="InterPro" id="IPR038189">
    <property type="entry name" value="Cdc37_Hsp90-bd_sf"/>
</dbReference>
<dbReference type="InterPro" id="IPR004918">
    <property type="entry name" value="Cdc37"/>
</dbReference>
<dbReference type="Proteomes" id="UP001497453">
    <property type="component" value="Chromosome 7"/>
</dbReference>
<dbReference type="SMART" id="SM01071">
    <property type="entry name" value="CDC37_N"/>
    <property type="match status" value="1"/>
</dbReference>
<evidence type="ECO:0000313" key="11">
    <source>
        <dbReference type="Proteomes" id="UP001497453"/>
    </source>
</evidence>
<reference evidence="11" key="1">
    <citation type="submission" date="2024-04" db="EMBL/GenBank/DDBJ databases">
        <authorList>
            <person name="Shaw F."/>
            <person name="Minotto A."/>
        </authorList>
    </citation>
    <scope>NUCLEOTIDE SEQUENCE [LARGE SCALE GENOMIC DNA]</scope>
</reference>
<proteinExistence type="inferred from homology"/>
<feature type="compositionally biased region" description="Acidic residues" evidence="6">
    <location>
        <begin position="468"/>
        <end position="486"/>
    </location>
</feature>
<dbReference type="Pfam" id="PF08565">
    <property type="entry name" value="CDC37_M"/>
    <property type="match status" value="1"/>
</dbReference>
<dbReference type="PANTHER" id="PTHR12800">
    <property type="entry name" value="CDC37-RELATED"/>
    <property type="match status" value="1"/>
</dbReference>
<dbReference type="EMBL" id="OZ037950">
    <property type="protein sequence ID" value="CAL1712726.1"/>
    <property type="molecule type" value="Genomic_DNA"/>
</dbReference>
<dbReference type="PANTHER" id="PTHR12800:SF4">
    <property type="entry name" value="HSP90 CO-CHAPERONE CDC37"/>
    <property type="match status" value="1"/>
</dbReference>
<dbReference type="Pfam" id="PF03234">
    <property type="entry name" value="CDC37_N"/>
    <property type="match status" value="1"/>
</dbReference>
<gene>
    <name evidence="10" type="ORF">GFSPODELE1_LOCUS8959</name>
</gene>
<evidence type="ECO:0000256" key="2">
    <source>
        <dbReference type="ARBA" id="ARBA00006222"/>
    </source>
</evidence>